<gene>
    <name evidence="1" type="ORF">ACFSBK_12010</name>
</gene>
<reference evidence="2" key="1">
    <citation type="journal article" date="2019" name="Int. J. Syst. Evol. Microbiol.">
        <title>The Global Catalogue of Microorganisms (GCM) 10K type strain sequencing project: providing services to taxonomists for standard genome sequencing and annotation.</title>
        <authorList>
            <consortium name="The Broad Institute Genomics Platform"/>
            <consortium name="The Broad Institute Genome Sequencing Center for Infectious Disease"/>
            <person name="Wu L."/>
            <person name="Ma J."/>
        </authorList>
    </citation>
    <scope>NUCLEOTIDE SEQUENCE [LARGE SCALE GENOMIC DNA]</scope>
    <source>
        <strain evidence="2">KCTC 42143</strain>
    </source>
</reference>
<protein>
    <submittedName>
        <fullName evidence="1">Uncharacterized protein</fullName>
    </submittedName>
</protein>
<name>A0ABW4NSS2_9LACT</name>
<evidence type="ECO:0000313" key="2">
    <source>
        <dbReference type="Proteomes" id="UP001597285"/>
    </source>
</evidence>
<dbReference type="Proteomes" id="UP001597285">
    <property type="component" value="Unassembled WGS sequence"/>
</dbReference>
<dbReference type="RefSeq" id="WP_376831332.1">
    <property type="nucleotide sequence ID" value="NZ_JBHUFF010000030.1"/>
</dbReference>
<accession>A0ABW4NSS2</accession>
<keyword evidence="2" id="KW-1185">Reference proteome</keyword>
<sequence>MSEIVSAFEVFALIKVGSLTVSEVFFKEGFAVSETFFFFLCSNCSFVSKDLKESTTTSKVKTFVPSSF</sequence>
<organism evidence="1 2">
    <name type="scientific">Carnobacterium antarcticum</name>
    <dbReference type="NCBI Taxonomy" id="2126436"/>
    <lineage>
        <taxon>Bacteria</taxon>
        <taxon>Bacillati</taxon>
        <taxon>Bacillota</taxon>
        <taxon>Bacilli</taxon>
        <taxon>Lactobacillales</taxon>
        <taxon>Carnobacteriaceae</taxon>
        <taxon>Carnobacterium</taxon>
    </lineage>
</organism>
<dbReference type="EMBL" id="JBHUFF010000030">
    <property type="protein sequence ID" value="MFD1800562.1"/>
    <property type="molecule type" value="Genomic_DNA"/>
</dbReference>
<evidence type="ECO:0000313" key="1">
    <source>
        <dbReference type="EMBL" id="MFD1800562.1"/>
    </source>
</evidence>
<proteinExistence type="predicted"/>
<comment type="caution">
    <text evidence="1">The sequence shown here is derived from an EMBL/GenBank/DDBJ whole genome shotgun (WGS) entry which is preliminary data.</text>
</comment>